<keyword evidence="9 11" id="KW-0320">Glycogen biosynthesis</keyword>
<evidence type="ECO:0000313" key="15">
    <source>
        <dbReference type="Proteomes" id="UP000194798"/>
    </source>
</evidence>
<dbReference type="SUPFAM" id="SSF53756">
    <property type="entry name" value="UDP-Glycosyltransferase/glycogen phosphorylase"/>
    <property type="match status" value="1"/>
</dbReference>
<dbReference type="InterPro" id="IPR011835">
    <property type="entry name" value="GS/SS"/>
</dbReference>
<feature type="domain" description="Starch synthase catalytic" evidence="13">
    <location>
        <begin position="8"/>
        <end position="245"/>
    </location>
</feature>
<keyword evidence="15" id="KW-1185">Reference proteome</keyword>
<accession>A0A251X9H0</accession>
<comment type="function">
    <text evidence="2 11">Synthesizes alpha-1,4-glucan chains using ADP-glucose.</text>
</comment>
<dbReference type="Gene3D" id="3.40.50.2000">
    <property type="entry name" value="Glycogen Phosphorylase B"/>
    <property type="match status" value="2"/>
</dbReference>
<dbReference type="GO" id="GO:0009011">
    <property type="term" value="F:alpha-1,4-glucan glucosyltransferase (ADP-glucose donor) activity"/>
    <property type="evidence" value="ECO:0007669"/>
    <property type="project" value="UniProtKB-UniRule"/>
</dbReference>
<protein>
    <recommendedName>
        <fullName evidence="6 11">Glycogen synthase</fullName>
        <ecNumber evidence="5 11">2.4.1.21</ecNumber>
    </recommendedName>
    <alternativeName>
        <fullName evidence="10 11">Starch [bacterial glycogen] synthase</fullName>
    </alternativeName>
</protein>
<feature type="domain" description="Glycosyl transferase family 1" evidence="12">
    <location>
        <begin position="303"/>
        <end position="450"/>
    </location>
</feature>
<dbReference type="PANTHER" id="PTHR45825">
    <property type="entry name" value="GRANULE-BOUND STARCH SYNTHASE 1, CHLOROPLASTIC/AMYLOPLASTIC"/>
    <property type="match status" value="1"/>
</dbReference>
<evidence type="ECO:0000256" key="5">
    <source>
        <dbReference type="ARBA" id="ARBA00012588"/>
    </source>
</evidence>
<dbReference type="EMBL" id="MSLT01000012">
    <property type="protein sequence ID" value="OUD14585.1"/>
    <property type="molecule type" value="Genomic_DNA"/>
</dbReference>
<dbReference type="CDD" id="cd03791">
    <property type="entry name" value="GT5_Glycogen_synthase_DULL1-like"/>
    <property type="match status" value="1"/>
</dbReference>
<keyword evidence="7 11" id="KW-0328">Glycosyltransferase</keyword>
<dbReference type="EC" id="2.4.1.21" evidence="5 11"/>
<evidence type="ECO:0000256" key="1">
    <source>
        <dbReference type="ARBA" id="ARBA00001478"/>
    </source>
</evidence>
<comment type="catalytic activity">
    <reaction evidence="1 11">
        <text>[(1-&gt;4)-alpha-D-glucosyl](n) + ADP-alpha-D-glucose = [(1-&gt;4)-alpha-D-glucosyl](n+1) + ADP + H(+)</text>
        <dbReference type="Rhea" id="RHEA:18189"/>
        <dbReference type="Rhea" id="RHEA-COMP:9584"/>
        <dbReference type="Rhea" id="RHEA-COMP:9587"/>
        <dbReference type="ChEBI" id="CHEBI:15378"/>
        <dbReference type="ChEBI" id="CHEBI:15444"/>
        <dbReference type="ChEBI" id="CHEBI:57498"/>
        <dbReference type="ChEBI" id="CHEBI:456216"/>
        <dbReference type="EC" id="2.4.1.21"/>
    </reaction>
</comment>
<comment type="caution">
    <text evidence="14">The sequence shown here is derived from an EMBL/GenBank/DDBJ whole genome shotgun (WGS) entry which is preliminary data.</text>
</comment>
<name>A0A251X9H0_9GAMM</name>
<dbReference type="Pfam" id="PF00534">
    <property type="entry name" value="Glycos_transf_1"/>
    <property type="match status" value="1"/>
</dbReference>
<dbReference type="RefSeq" id="WP_086488362.1">
    <property type="nucleotide sequence ID" value="NZ_MSLT01000012.1"/>
</dbReference>
<dbReference type="Pfam" id="PF08323">
    <property type="entry name" value="Glyco_transf_5"/>
    <property type="match status" value="1"/>
</dbReference>
<proteinExistence type="inferred from homology"/>
<dbReference type="OrthoDB" id="9808590at2"/>
<comment type="pathway">
    <text evidence="3 11">Glycan biosynthesis; glycogen biosynthesis.</text>
</comment>
<evidence type="ECO:0000256" key="7">
    <source>
        <dbReference type="ARBA" id="ARBA00022676"/>
    </source>
</evidence>
<dbReference type="InterPro" id="IPR013534">
    <property type="entry name" value="Starch_synth_cat_dom"/>
</dbReference>
<evidence type="ECO:0000259" key="12">
    <source>
        <dbReference type="Pfam" id="PF00534"/>
    </source>
</evidence>
<dbReference type="HAMAP" id="MF_00484">
    <property type="entry name" value="Glycogen_synth"/>
    <property type="match status" value="1"/>
</dbReference>
<evidence type="ECO:0000256" key="11">
    <source>
        <dbReference type="HAMAP-Rule" id="MF_00484"/>
    </source>
</evidence>
<organism evidence="14 15">
    <name type="scientific">Thioflexithrix psekupsensis</name>
    <dbReference type="NCBI Taxonomy" id="1570016"/>
    <lineage>
        <taxon>Bacteria</taxon>
        <taxon>Pseudomonadati</taxon>
        <taxon>Pseudomonadota</taxon>
        <taxon>Gammaproteobacteria</taxon>
        <taxon>Thiotrichales</taxon>
        <taxon>Thioflexithrix</taxon>
    </lineage>
</organism>
<evidence type="ECO:0000256" key="3">
    <source>
        <dbReference type="ARBA" id="ARBA00004964"/>
    </source>
</evidence>
<evidence type="ECO:0000256" key="2">
    <source>
        <dbReference type="ARBA" id="ARBA00002764"/>
    </source>
</evidence>
<dbReference type="NCBIfam" id="TIGR02095">
    <property type="entry name" value="glgA"/>
    <property type="match status" value="1"/>
</dbReference>
<dbReference type="PANTHER" id="PTHR45825:SF11">
    <property type="entry name" value="ALPHA AMYLASE DOMAIN-CONTAINING PROTEIN"/>
    <property type="match status" value="1"/>
</dbReference>
<evidence type="ECO:0000256" key="8">
    <source>
        <dbReference type="ARBA" id="ARBA00022679"/>
    </source>
</evidence>
<evidence type="ECO:0000313" key="14">
    <source>
        <dbReference type="EMBL" id="OUD14585.1"/>
    </source>
</evidence>
<evidence type="ECO:0000256" key="9">
    <source>
        <dbReference type="ARBA" id="ARBA00023056"/>
    </source>
</evidence>
<keyword evidence="8 11" id="KW-0808">Transferase</keyword>
<reference evidence="14 15" key="1">
    <citation type="submission" date="2016-12" db="EMBL/GenBank/DDBJ databases">
        <title>Thioflexothrix psekupsii D3 genome sequencing and assembly.</title>
        <authorList>
            <person name="Fomenkov A."/>
            <person name="Vincze T."/>
            <person name="Grabovich M."/>
            <person name="Anton B.P."/>
            <person name="Dubinina G."/>
            <person name="Orlova M."/>
            <person name="Belousova E."/>
            <person name="Roberts R.J."/>
        </authorList>
    </citation>
    <scope>NUCLEOTIDE SEQUENCE [LARGE SCALE GENOMIC DNA]</scope>
    <source>
        <strain evidence="14">D3</strain>
    </source>
</reference>
<evidence type="ECO:0000256" key="6">
    <source>
        <dbReference type="ARBA" id="ARBA00019935"/>
    </source>
</evidence>
<gene>
    <name evidence="11" type="primary">glgA</name>
    <name evidence="14" type="ORF">TPSD3_09880</name>
</gene>
<comment type="similarity">
    <text evidence="4 11">Belongs to the glycosyltransferase 1 family. Bacterial/plant glycogen synthase subfamily.</text>
</comment>
<dbReference type="InterPro" id="IPR001296">
    <property type="entry name" value="Glyco_trans_1"/>
</dbReference>
<dbReference type="GO" id="GO:0004373">
    <property type="term" value="F:alpha-1,4-glucan glucosyltransferase (UDP-glucose donor) activity"/>
    <property type="evidence" value="ECO:0007669"/>
    <property type="project" value="InterPro"/>
</dbReference>
<evidence type="ECO:0000256" key="4">
    <source>
        <dbReference type="ARBA" id="ARBA00010281"/>
    </source>
</evidence>
<dbReference type="AlphaFoldDB" id="A0A251X9H0"/>
<dbReference type="GO" id="GO:0005978">
    <property type="term" value="P:glycogen biosynthetic process"/>
    <property type="evidence" value="ECO:0007669"/>
    <property type="project" value="UniProtKB-UniRule"/>
</dbReference>
<dbReference type="GO" id="GO:0005829">
    <property type="term" value="C:cytosol"/>
    <property type="evidence" value="ECO:0007669"/>
    <property type="project" value="TreeGrafter"/>
</dbReference>
<dbReference type="NCBIfam" id="NF001899">
    <property type="entry name" value="PRK00654.1-2"/>
    <property type="match status" value="1"/>
</dbReference>
<evidence type="ECO:0000256" key="10">
    <source>
        <dbReference type="ARBA" id="ARBA00031722"/>
    </source>
</evidence>
<dbReference type="Proteomes" id="UP000194798">
    <property type="component" value="Unassembled WGS sequence"/>
</dbReference>
<evidence type="ECO:0000259" key="13">
    <source>
        <dbReference type="Pfam" id="PF08323"/>
    </source>
</evidence>
<sequence>MSAQPAIRVLFASSEVFPLIKTGGLADVSYALPKALHALGLDVRVLLPAYSSVKAQLSWVKTDIKIPLFSFLHQAPATILEARLPDSDVPLYLLDCPMLYQREGGPYQDGMGNDWADNALRFGLLSKAAALFGEHQFDFKPDIIHCNDWQTGLTPAYLHYSPRSQAKTLISLHNVAYQGVFGSEVMGLLELPPASFGMYGLEYYGLVSFLKAGIYYSNWITTVSPTYALEIQTPTFGYGLAGLLAGRKQQLTGILNGIDDHWNPHTDPYLAQNYDFSDQLKQDKFANKKALCDRVGLSAEINTPLIGLIGRLTYQKGIDLILPVLDQILAEKVQVVLLGSGDKGMEQQLQALASRYPQQLRVTLGYDESLAHQIEAGADLFLMPSRFEPCGLNQLYSMRYGTLPIVRHTGGLADTVTDVTPCHLDAGSANGFVFAEETPEALLQTVRRALVLYRCPELWHTLQRHGMQRDLTWTGRAAEYLSLYQQVKGDDFSGSSI</sequence>
<feature type="binding site" evidence="11">
    <location>
        <position position="21"/>
    </location>
    <ligand>
        <name>ADP-alpha-D-glucose</name>
        <dbReference type="ChEBI" id="CHEBI:57498"/>
    </ligand>
</feature>
<dbReference type="UniPathway" id="UPA00164"/>